<reference evidence="2" key="1">
    <citation type="submission" date="2021-01" db="EMBL/GenBank/DDBJ databases">
        <authorList>
            <person name="Kaushik A."/>
        </authorList>
    </citation>
    <scope>NUCLEOTIDE SEQUENCE</scope>
    <source>
        <strain evidence="2">AG3-T5</strain>
    </source>
</reference>
<comment type="caution">
    <text evidence="2">The sequence shown here is derived from an EMBL/GenBank/DDBJ whole genome shotgun (WGS) entry which is preliminary data.</text>
</comment>
<dbReference type="CDD" id="cd09917">
    <property type="entry name" value="F-box_SF"/>
    <property type="match status" value="1"/>
</dbReference>
<sequence length="594" mass="67357">MIRSLLIIYFPNEVLVHTLHHCHYRAIIRFSMTCKRIHEIVRQSVSLQLHIELDVNGFEISDRSAKTSICYSSVLEELKGYRDAWLNFRFAPVVQKRIIPNFPNMEWDIKHGACIGGFRESSLEHPQDYLLDRIQIIHLCSPVAPPPLDFKKKFNDFMVDMGQNLVVLIEYVFESPSSAFANVHLYHTTTGLPHPFAMLPTLTVRFKGPLNSVEPDILVLDNILVISFLEPENTTSGYDTLMWNWKSGLLLGRIHSETSADLSFLDRSHLIVYRSLLDSTGGPQESNQVGLHIYRVPIATTASCQERTHTEFYAPSYPTLKPILILQFPKLHKTYRLQGYTMNSVPLLGDSAYTSSTNIVYAHTTTMALQLLVAPLVVHEDEHNLGDLDYCIFVNTSRIFDYLSDDSTQETTVMLWSQWGTETTRWFIDSDSLSASAVEVFGSLYPIWDLDDPELETHQLLSIFEFNPQIVRRYMQTSGTIDQKGVLEVSGNFSGGAFTMADLKAPLLAASNADVDQDVVTHIIGSNMRTVMNKGFEEPVESNLPFMVATRVQRMPKHQAWLIEGNYLLGIPIETLDGPENPFSLYKLQITEGN</sequence>
<dbReference type="AlphaFoldDB" id="A0A8H3H1A6"/>
<evidence type="ECO:0000259" key="1">
    <source>
        <dbReference type="PROSITE" id="PS50181"/>
    </source>
</evidence>
<dbReference type="Pfam" id="PF00646">
    <property type="entry name" value="F-box"/>
    <property type="match status" value="1"/>
</dbReference>
<protein>
    <recommendedName>
        <fullName evidence="1">F-box domain-containing protein</fullName>
    </recommendedName>
</protein>
<gene>
    <name evidence="2" type="ORF">RDB_LOCUS190564</name>
</gene>
<proteinExistence type="predicted"/>
<dbReference type="InterPro" id="IPR001810">
    <property type="entry name" value="F-box_dom"/>
</dbReference>
<dbReference type="InterPro" id="IPR036047">
    <property type="entry name" value="F-box-like_dom_sf"/>
</dbReference>
<accession>A0A8H3H1A6</accession>
<evidence type="ECO:0000313" key="2">
    <source>
        <dbReference type="EMBL" id="CAE6476087.1"/>
    </source>
</evidence>
<dbReference type="Proteomes" id="UP000663841">
    <property type="component" value="Unassembled WGS sequence"/>
</dbReference>
<name>A0A8H3H1A6_9AGAM</name>
<feature type="domain" description="F-box" evidence="1">
    <location>
        <begin position="4"/>
        <end position="53"/>
    </location>
</feature>
<dbReference type="EMBL" id="CAJMWW010000630">
    <property type="protein sequence ID" value="CAE6476087.1"/>
    <property type="molecule type" value="Genomic_DNA"/>
</dbReference>
<dbReference type="PROSITE" id="PS50181">
    <property type="entry name" value="FBOX"/>
    <property type="match status" value="1"/>
</dbReference>
<organism evidence="2 3">
    <name type="scientific">Rhizoctonia solani</name>
    <dbReference type="NCBI Taxonomy" id="456999"/>
    <lineage>
        <taxon>Eukaryota</taxon>
        <taxon>Fungi</taxon>
        <taxon>Dikarya</taxon>
        <taxon>Basidiomycota</taxon>
        <taxon>Agaricomycotina</taxon>
        <taxon>Agaricomycetes</taxon>
        <taxon>Cantharellales</taxon>
        <taxon>Ceratobasidiaceae</taxon>
        <taxon>Rhizoctonia</taxon>
    </lineage>
</organism>
<evidence type="ECO:0000313" key="3">
    <source>
        <dbReference type="Proteomes" id="UP000663841"/>
    </source>
</evidence>
<dbReference type="SUPFAM" id="SSF81383">
    <property type="entry name" value="F-box domain"/>
    <property type="match status" value="1"/>
</dbReference>